<evidence type="ECO:0000256" key="3">
    <source>
        <dbReference type="PROSITE-ProRule" id="PRU00284"/>
    </source>
</evidence>
<dbReference type="PANTHER" id="PTHR32089:SF112">
    <property type="entry name" value="LYSOZYME-LIKE PROTEIN-RELATED"/>
    <property type="match status" value="1"/>
</dbReference>
<dbReference type="PROSITE" id="PS51257">
    <property type="entry name" value="PROKAR_LIPOPROTEIN"/>
    <property type="match status" value="1"/>
</dbReference>
<evidence type="ECO:0000256" key="2">
    <source>
        <dbReference type="ARBA" id="ARBA00029447"/>
    </source>
</evidence>
<dbReference type="OrthoDB" id="1672921at2"/>
<name>I9AUJ4_9FIRM</name>
<dbReference type="GO" id="GO:0004888">
    <property type="term" value="F:transmembrane signaling receptor activity"/>
    <property type="evidence" value="ECO:0007669"/>
    <property type="project" value="InterPro"/>
</dbReference>
<evidence type="ECO:0000313" key="7">
    <source>
        <dbReference type="EMBL" id="EIW16622.1"/>
    </source>
</evidence>
<dbReference type="SMART" id="SM00283">
    <property type="entry name" value="MA"/>
    <property type="match status" value="1"/>
</dbReference>
<organism evidence="7 8">
    <name type="scientific">Pelosinus fermentans B4</name>
    <dbReference type="NCBI Taxonomy" id="1149862"/>
    <lineage>
        <taxon>Bacteria</taxon>
        <taxon>Bacillati</taxon>
        <taxon>Bacillota</taxon>
        <taxon>Negativicutes</taxon>
        <taxon>Selenomonadales</taxon>
        <taxon>Sporomusaceae</taxon>
        <taxon>Pelosinus</taxon>
    </lineage>
</organism>
<dbReference type="AlphaFoldDB" id="I9AUJ4"/>
<dbReference type="InterPro" id="IPR004090">
    <property type="entry name" value="Chemotax_Me-accpt_rcpt"/>
</dbReference>
<dbReference type="SMART" id="SM00304">
    <property type="entry name" value="HAMP"/>
    <property type="match status" value="1"/>
</dbReference>
<dbReference type="RefSeq" id="WP_007936853.1">
    <property type="nucleotide sequence ID" value="NZ_AKVJ01000055.1"/>
</dbReference>
<dbReference type="Proteomes" id="UP000004324">
    <property type="component" value="Unassembled WGS sequence"/>
</dbReference>
<feature type="transmembrane region" description="Helical" evidence="4">
    <location>
        <begin position="12"/>
        <end position="31"/>
    </location>
</feature>
<dbReference type="GO" id="GO:0007165">
    <property type="term" value="P:signal transduction"/>
    <property type="evidence" value="ECO:0007669"/>
    <property type="project" value="UniProtKB-KW"/>
</dbReference>
<reference evidence="7 8" key="1">
    <citation type="journal article" date="2012" name="J. Bacteriol.">
        <title>Draft Genome Sequences for Two Metal-Reducing Pelosinus fermentans Strains Isolated from a Cr(VI)-Contaminated Site and for Type Strain R7.</title>
        <authorList>
            <person name="Brown S.D."/>
            <person name="Podar M."/>
            <person name="Klingeman D.M."/>
            <person name="Johnson C.M."/>
            <person name="Yang Z.K."/>
            <person name="Utturkar S.M."/>
            <person name="Land M.L."/>
            <person name="Mosher J.J."/>
            <person name="Hurt R.A.Jr."/>
            <person name="Phelps T.J."/>
            <person name="Palumbo A.V."/>
            <person name="Arkin A.P."/>
            <person name="Hazen T.C."/>
            <person name="Elias D.A."/>
        </authorList>
    </citation>
    <scope>NUCLEOTIDE SEQUENCE [LARGE SCALE GENOMIC DNA]</scope>
    <source>
        <strain evidence="7 8">B4</strain>
    </source>
</reference>
<dbReference type="GO" id="GO:0006935">
    <property type="term" value="P:chemotaxis"/>
    <property type="evidence" value="ECO:0007669"/>
    <property type="project" value="InterPro"/>
</dbReference>
<dbReference type="Gene3D" id="1.10.287.950">
    <property type="entry name" value="Methyl-accepting chemotaxis protein"/>
    <property type="match status" value="1"/>
</dbReference>
<evidence type="ECO:0000259" key="6">
    <source>
        <dbReference type="PROSITE" id="PS50885"/>
    </source>
</evidence>
<dbReference type="SUPFAM" id="SSF58104">
    <property type="entry name" value="Methyl-accepting chemotaxis protein (MCP) signaling domain"/>
    <property type="match status" value="1"/>
</dbReference>
<dbReference type="PROSITE" id="PS50111">
    <property type="entry name" value="CHEMOTAXIS_TRANSDUC_2"/>
    <property type="match status" value="1"/>
</dbReference>
<dbReference type="GO" id="GO:0016020">
    <property type="term" value="C:membrane"/>
    <property type="evidence" value="ECO:0007669"/>
    <property type="project" value="InterPro"/>
</dbReference>
<dbReference type="Gene3D" id="6.10.340.10">
    <property type="match status" value="1"/>
</dbReference>
<keyword evidence="8" id="KW-1185">Reference proteome</keyword>
<evidence type="ECO:0000256" key="4">
    <source>
        <dbReference type="SAM" id="Phobius"/>
    </source>
</evidence>
<comment type="caution">
    <text evidence="7">The sequence shown here is derived from an EMBL/GenBank/DDBJ whole genome shotgun (WGS) entry which is preliminary data.</text>
</comment>
<dbReference type="Pfam" id="PF00672">
    <property type="entry name" value="HAMP"/>
    <property type="match status" value="1"/>
</dbReference>
<dbReference type="PROSITE" id="PS50885">
    <property type="entry name" value="HAMP"/>
    <property type="match status" value="1"/>
</dbReference>
<dbReference type="InterPro" id="IPR003660">
    <property type="entry name" value="HAMP_dom"/>
</dbReference>
<protein>
    <submittedName>
        <fullName evidence="7">Chemotaxis sensory transducer</fullName>
    </submittedName>
</protein>
<evidence type="ECO:0000313" key="8">
    <source>
        <dbReference type="Proteomes" id="UP000004324"/>
    </source>
</evidence>
<dbReference type="InterPro" id="IPR004089">
    <property type="entry name" value="MCPsignal_dom"/>
</dbReference>
<feature type="transmembrane region" description="Helical" evidence="4">
    <location>
        <begin position="193"/>
        <end position="212"/>
    </location>
</feature>
<dbReference type="PATRIC" id="fig|1149862.3.peg.3626"/>
<dbReference type="CDD" id="cd06225">
    <property type="entry name" value="HAMP"/>
    <property type="match status" value="1"/>
</dbReference>
<dbReference type="Pfam" id="PF00015">
    <property type="entry name" value="MCPsignal"/>
    <property type="match status" value="1"/>
</dbReference>
<keyword evidence="4" id="KW-0812">Transmembrane</keyword>
<feature type="domain" description="Methyl-accepting transducer" evidence="5">
    <location>
        <begin position="288"/>
        <end position="524"/>
    </location>
</feature>
<gene>
    <name evidence="7" type="ORF">FB4_0642</name>
</gene>
<proteinExistence type="inferred from homology"/>
<keyword evidence="4" id="KW-0472">Membrane</keyword>
<keyword evidence="4" id="KW-1133">Transmembrane helix</keyword>
<feature type="domain" description="HAMP" evidence="6">
    <location>
        <begin position="217"/>
        <end position="269"/>
    </location>
</feature>
<comment type="similarity">
    <text evidence="2">Belongs to the methyl-accepting chemotaxis (MCP) protein family.</text>
</comment>
<evidence type="ECO:0000256" key="1">
    <source>
        <dbReference type="ARBA" id="ARBA00023224"/>
    </source>
</evidence>
<dbReference type="EMBL" id="AKVJ01000055">
    <property type="protein sequence ID" value="EIW16622.1"/>
    <property type="molecule type" value="Genomic_DNA"/>
</dbReference>
<sequence>MRLSVGKKIGIGFGIMITFILVLGISCYISLQDAKVRITEIRIADQRSQLATASALAQREALASTRGIFAYGREVFYQEAEKANNDMLEIQKQLLEATSPEKKADVEKLIEVTTMQRDLVINESLPAARAMAKETAAGNIEGAKIWRAEVARIGVRGLPLSTQITQLTDEIKAYNDELGRKSTEAAIAAANQVIMIATFLSLISILIGIILGSRITRGIHNPIQVMLAGTKQFAAGDWREAIVVSSSDELGELADAINTMREKMRCMIRDILTSSEQVAASSEELTACAEQSAQAANQVALVVSDVAKGAEQQLFAMNESTEAIEQMSANIQQVAEYTQIAFQSSEQTAIAAGNGTQAIATAISQMTRVENTVERSANVIKKLGERSLEIGQIVGTISGIAAQTNLLALNAAIEAARAGEQGRGFAVVAEEVRKLAEQSQDAAKEIAKLIGEIQDETGKAVDAMHMGTEEVKKGTSVVNTAGTAFSEIVVSINQVSAQTQETSLTVQQMVGGSQRVVASVKEIDTISRDTAGQTQNISAATEEQSASMEEIASSSRALAKLAENLQCAVNTFKV</sequence>
<dbReference type="PRINTS" id="PR00260">
    <property type="entry name" value="CHEMTRNSDUCR"/>
</dbReference>
<keyword evidence="1 3" id="KW-0807">Transducer</keyword>
<dbReference type="PANTHER" id="PTHR32089">
    <property type="entry name" value="METHYL-ACCEPTING CHEMOTAXIS PROTEIN MCPB"/>
    <property type="match status" value="1"/>
</dbReference>
<dbReference type="CDD" id="cd11386">
    <property type="entry name" value="MCP_signal"/>
    <property type="match status" value="1"/>
</dbReference>
<evidence type="ECO:0000259" key="5">
    <source>
        <dbReference type="PROSITE" id="PS50111"/>
    </source>
</evidence>
<accession>I9AUJ4</accession>